<dbReference type="GeneID" id="35001755"/>
<evidence type="ECO:0000313" key="2">
    <source>
        <dbReference type="EMBL" id="SEI74966.1"/>
    </source>
</evidence>
<dbReference type="Pfam" id="PF24446">
    <property type="entry name" value="DUF7565"/>
    <property type="match status" value="1"/>
</dbReference>
<accession>A0A1H6T6S7</accession>
<dbReference type="AlphaFoldDB" id="A0A1H6T6S7"/>
<organism evidence="2 3">
    <name type="scientific">Halohasta litchfieldiae</name>
    <dbReference type="NCBI Taxonomy" id="1073996"/>
    <lineage>
        <taxon>Archaea</taxon>
        <taxon>Methanobacteriati</taxon>
        <taxon>Methanobacteriota</taxon>
        <taxon>Stenosarchaea group</taxon>
        <taxon>Halobacteria</taxon>
        <taxon>Halobacteriales</taxon>
        <taxon>Haloferacaceae</taxon>
        <taxon>Halohasta</taxon>
    </lineage>
</organism>
<protein>
    <recommendedName>
        <fullName evidence="1">C2H2-type domain-containing protein</fullName>
    </recommendedName>
</protein>
<evidence type="ECO:0000313" key="3">
    <source>
        <dbReference type="Proteomes" id="UP000198888"/>
    </source>
</evidence>
<keyword evidence="3" id="KW-1185">Reference proteome</keyword>
<reference evidence="2 3" key="1">
    <citation type="submission" date="2016-10" db="EMBL/GenBank/DDBJ databases">
        <authorList>
            <person name="de Groot N.N."/>
        </authorList>
    </citation>
    <scope>NUCLEOTIDE SEQUENCE [LARGE SCALE GENOMIC DNA]</scope>
    <source>
        <strain evidence="2 3">DSM 22187</strain>
    </source>
</reference>
<dbReference type="RefSeq" id="WP_089671638.1">
    <property type="nucleotide sequence ID" value="NZ_CP024845.1"/>
</dbReference>
<proteinExistence type="predicted"/>
<evidence type="ECO:0000259" key="1">
    <source>
        <dbReference type="PROSITE" id="PS00028"/>
    </source>
</evidence>
<dbReference type="KEGG" id="hae:halTADL_0940"/>
<dbReference type="Proteomes" id="UP000198888">
    <property type="component" value="Unassembled WGS sequence"/>
</dbReference>
<feature type="domain" description="C2H2-type" evidence="1">
    <location>
        <begin position="6"/>
        <end position="29"/>
    </location>
</feature>
<gene>
    <name evidence="2" type="ORF">SAMN05444271_10740</name>
</gene>
<name>A0A1H6T6S7_9EURY</name>
<dbReference type="SMART" id="SM00355">
    <property type="entry name" value="ZnF_C2H2"/>
    <property type="match status" value="2"/>
</dbReference>
<accession>A0A2H4Q032</accession>
<dbReference type="PROSITE" id="PS00028">
    <property type="entry name" value="ZINC_FINGER_C2H2_1"/>
    <property type="match status" value="1"/>
</dbReference>
<dbReference type="InterPro" id="IPR055987">
    <property type="entry name" value="DUF7565"/>
</dbReference>
<dbReference type="EMBL" id="FNYR01000007">
    <property type="protein sequence ID" value="SEI74966.1"/>
    <property type="molecule type" value="Genomic_DNA"/>
</dbReference>
<dbReference type="OrthoDB" id="311125at2157"/>
<dbReference type="InterPro" id="IPR013087">
    <property type="entry name" value="Znf_C2H2_type"/>
</dbReference>
<sequence length="102" mass="11495">MSGWRCGIGDCEQGFGDVESLIIHQTTEHEKHECQVCGTLIPDGYFAIRHVFDEHTRAQYVRAYDADSAAVRRREAIQNEIESEADLNAVVDQLDRPTDSAE</sequence>